<accession>T1FM42</accession>
<dbReference type="GO" id="GO:0005829">
    <property type="term" value="C:cytosol"/>
    <property type="evidence" value="ECO:0000318"/>
    <property type="project" value="GO_Central"/>
</dbReference>
<dbReference type="OMA" id="DMILFED"/>
<dbReference type="GO" id="GO:0072542">
    <property type="term" value="F:protein phosphatase activator activity"/>
    <property type="evidence" value="ECO:0000318"/>
    <property type="project" value="GO_Central"/>
</dbReference>
<name>T1FM42_HELRO</name>
<dbReference type="InterPro" id="IPR007303">
    <property type="entry name" value="TIP41-like"/>
</dbReference>
<keyword evidence="5" id="KW-1185">Reference proteome</keyword>
<dbReference type="eggNOG" id="KOG3224">
    <property type="taxonomic scope" value="Eukaryota"/>
</dbReference>
<comment type="similarity">
    <text evidence="1">Belongs to the TIP41 family.</text>
</comment>
<evidence type="ECO:0000313" key="3">
    <source>
        <dbReference type="EMBL" id="ESO13141.1"/>
    </source>
</evidence>
<dbReference type="HOGENOM" id="CLU_039187_2_0_1"/>
<dbReference type="PANTHER" id="PTHR21021">
    <property type="entry name" value="GAF/PUTATIVE CYTOSKELETAL PROTEIN"/>
    <property type="match status" value="1"/>
</dbReference>
<dbReference type="PANTHER" id="PTHR21021:SF16">
    <property type="entry name" value="TIP41-LIKE PROTEIN"/>
    <property type="match status" value="1"/>
</dbReference>
<reference evidence="4" key="3">
    <citation type="submission" date="2015-06" db="UniProtKB">
        <authorList>
            <consortium name="EnsemblMetazoa"/>
        </authorList>
    </citation>
    <scope>IDENTIFICATION</scope>
</reference>
<dbReference type="FunCoup" id="T1FM42">
    <property type="interactions" value="1600"/>
</dbReference>
<dbReference type="AlphaFoldDB" id="T1FM42"/>
<dbReference type="GO" id="GO:0031929">
    <property type="term" value="P:TOR signaling"/>
    <property type="evidence" value="ECO:0000318"/>
    <property type="project" value="GO_Central"/>
</dbReference>
<dbReference type="Pfam" id="PF04176">
    <property type="entry name" value="TIP41"/>
    <property type="match status" value="1"/>
</dbReference>
<evidence type="ECO:0000256" key="2">
    <source>
        <dbReference type="ARBA" id="ARBA00018951"/>
    </source>
</evidence>
<dbReference type="EMBL" id="KB095811">
    <property type="protein sequence ID" value="ESO13141.1"/>
    <property type="molecule type" value="Genomic_DNA"/>
</dbReference>
<proteinExistence type="inferred from homology"/>
<evidence type="ECO:0000313" key="4">
    <source>
        <dbReference type="EnsemblMetazoa" id="HelroP184876"/>
    </source>
</evidence>
<dbReference type="RefSeq" id="XP_009009861.1">
    <property type="nucleotide sequence ID" value="XM_009011613.1"/>
</dbReference>
<organism evidence="4 5">
    <name type="scientific">Helobdella robusta</name>
    <name type="common">Californian leech</name>
    <dbReference type="NCBI Taxonomy" id="6412"/>
    <lineage>
        <taxon>Eukaryota</taxon>
        <taxon>Metazoa</taxon>
        <taxon>Spiralia</taxon>
        <taxon>Lophotrochozoa</taxon>
        <taxon>Annelida</taxon>
        <taxon>Clitellata</taxon>
        <taxon>Hirudinea</taxon>
        <taxon>Rhynchobdellida</taxon>
        <taxon>Glossiphoniidae</taxon>
        <taxon>Helobdella</taxon>
    </lineage>
</organism>
<protein>
    <recommendedName>
        <fullName evidence="2">TIP41-like protein</fullName>
    </recommendedName>
</protein>
<gene>
    <name evidence="4" type="primary">20209891</name>
    <name evidence="3" type="ORF">HELRODRAFT_184876</name>
</gene>
<dbReference type="Proteomes" id="UP000015101">
    <property type="component" value="Unassembled WGS sequence"/>
</dbReference>
<dbReference type="OrthoDB" id="10253878at2759"/>
<dbReference type="InterPro" id="IPR051330">
    <property type="entry name" value="Phosphatase_reg/MetRdx"/>
</dbReference>
<sequence>MMSNKFQPTFSEKTHMGWSVLAVTNHIMKSSGAEREKFEFTLYLPHLPEMVFPNNVLKLVNQSSGHGLEFTALEALKLVDYQHESIHVANSSTWKEARADCEHIDKVVTPFDWTYTTDYRGSLVGNFKIEETKEEIDMERLKLKDPILFYADVALYEDELHDCGCSTISVKIRTMPTYFFILLRFYLRVDDVLVRVNDTRIFHEFGTNHILREFTKRQSKYGALEVPLAVIRDPNEIVQHLSVVYKVVEKLIMVD</sequence>
<reference evidence="3 5" key="2">
    <citation type="journal article" date="2013" name="Nature">
        <title>Insights into bilaterian evolution from three spiralian genomes.</title>
        <authorList>
            <person name="Simakov O."/>
            <person name="Marletaz F."/>
            <person name="Cho S.J."/>
            <person name="Edsinger-Gonzales E."/>
            <person name="Havlak P."/>
            <person name="Hellsten U."/>
            <person name="Kuo D.H."/>
            <person name="Larsson T."/>
            <person name="Lv J."/>
            <person name="Arendt D."/>
            <person name="Savage R."/>
            <person name="Osoegawa K."/>
            <person name="de Jong P."/>
            <person name="Grimwood J."/>
            <person name="Chapman J.A."/>
            <person name="Shapiro H."/>
            <person name="Aerts A."/>
            <person name="Otillar R.P."/>
            <person name="Terry A.Y."/>
            <person name="Boore J.L."/>
            <person name="Grigoriev I.V."/>
            <person name="Lindberg D.R."/>
            <person name="Seaver E.C."/>
            <person name="Weisblat D.A."/>
            <person name="Putnam N.H."/>
            <person name="Rokhsar D.S."/>
        </authorList>
    </citation>
    <scope>NUCLEOTIDE SEQUENCE</scope>
</reference>
<dbReference type="CTD" id="20209891"/>
<evidence type="ECO:0000313" key="5">
    <source>
        <dbReference type="Proteomes" id="UP000015101"/>
    </source>
</evidence>
<dbReference type="InParanoid" id="T1FM42"/>
<dbReference type="EnsemblMetazoa" id="HelroT184876">
    <property type="protein sequence ID" value="HelroP184876"/>
    <property type="gene ID" value="HelroG184876"/>
</dbReference>
<dbReference type="KEGG" id="hro:HELRODRAFT_184876"/>
<evidence type="ECO:0000256" key="1">
    <source>
        <dbReference type="ARBA" id="ARBA00006658"/>
    </source>
</evidence>
<dbReference type="GeneID" id="20209891"/>
<dbReference type="STRING" id="6412.T1FM42"/>
<reference evidence="5" key="1">
    <citation type="submission" date="2012-12" db="EMBL/GenBank/DDBJ databases">
        <authorList>
            <person name="Hellsten U."/>
            <person name="Grimwood J."/>
            <person name="Chapman J.A."/>
            <person name="Shapiro H."/>
            <person name="Aerts A."/>
            <person name="Otillar R.P."/>
            <person name="Terry A.Y."/>
            <person name="Boore J.L."/>
            <person name="Simakov O."/>
            <person name="Marletaz F."/>
            <person name="Cho S.-J."/>
            <person name="Edsinger-Gonzales E."/>
            <person name="Havlak P."/>
            <person name="Kuo D.-H."/>
            <person name="Larsson T."/>
            <person name="Lv J."/>
            <person name="Arendt D."/>
            <person name="Savage R."/>
            <person name="Osoegawa K."/>
            <person name="de Jong P."/>
            <person name="Lindberg D.R."/>
            <person name="Seaver E.C."/>
            <person name="Weisblat D.A."/>
            <person name="Putnam N.H."/>
            <person name="Grigoriev I.V."/>
            <person name="Rokhsar D.S."/>
        </authorList>
    </citation>
    <scope>NUCLEOTIDE SEQUENCE</scope>
</reference>
<dbReference type="EMBL" id="AMQM01000339">
    <property type="status" value="NOT_ANNOTATED_CDS"/>
    <property type="molecule type" value="Genomic_DNA"/>
</dbReference>